<reference evidence="5" key="1">
    <citation type="submission" date="2021-01" db="EMBL/GenBank/DDBJ databases">
        <authorList>
            <person name="Lovell J.T."/>
            <person name="Bentley N."/>
            <person name="Bhattarai G."/>
            <person name="Jenkins J.W."/>
            <person name="Sreedasyam A."/>
            <person name="Alarcon Y."/>
            <person name="Bock C."/>
            <person name="Boston L."/>
            <person name="Carlson J."/>
            <person name="Cervantes K."/>
            <person name="Clermont K."/>
            <person name="Krom N."/>
            <person name="Kubenka K."/>
            <person name="Mamidi S."/>
            <person name="Mattison C."/>
            <person name="Monteros M."/>
            <person name="Pisani C."/>
            <person name="Plott C."/>
            <person name="Rajasekar S."/>
            <person name="Rhein H.S."/>
            <person name="Rohla C."/>
            <person name="Song M."/>
            <person name="Hilaire R.S."/>
            <person name="Shu S."/>
            <person name="Wells L."/>
            <person name="Wang X."/>
            <person name="Webber J."/>
            <person name="Heerema R.J."/>
            <person name="Klein P."/>
            <person name="Conner P."/>
            <person name="Grauke L."/>
            <person name="Grimwood J."/>
            <person name="Schmutz J."/>
            <person name="Randall J.J."/>
        </authorList>
    </citation>
    <scope>NUCLEOTIDE SEQUENCE</scope>
    <source>
        <tissue evidence="5">Leaf</tissue>
    </source>
</reference>
<protein>
    <recommendedName>
        <fullName evidence="4">Maturase MatK N-terminal domain-containing protein</fullName>
    </recommendedName>
</protein>
<organism evidence="5 6">
    <name type="scientific">Carya illinoinensis</name>
    <name type="common">Pecan</name>
    <dbReference type="NCBI Taxonomy" id="32201"/>
    <lineage>
        <taxon>Eukaryota</taxon>
        <taxon>Viridiplantae</taxon>
        <taxon>Streptophyta</taxon>
        <taxon>Embryophyta</taxon>
        <taxon>Tracheophyta</taxon>
        <taxon>Spermatophyta</taxon>
        <taxon>Magnoliopsida</taxon>
        <taxon>eudicotyledons</taxon>
        <taxon>Gunneridae</taxon>
        <taxon>Pentapetalae</taxon>
        <taxon>rosids</taxon>
        <taxon>fabids</taxon>
        <taxon>Fagales</taxon>
        <taxon>Juglandaceae</taxon>
        <taxon>Carya</taxon>
    </lineage>
</organism>
<dbReference type="PANTHER" id="PTHR34811">
    <property type="entry name" value="MATURASE K"/>
    <property type="match status" value="1"/>
</dbReference>
<comment type="caution">
    <text evidence="5">The sequence shown here is derived from an EMBL/GenBank/DDBJ whole genome shotgun (WGS) entry which is preliminary data.</text>
</comment>
<dbReference type="PANTHER" id="PTHR34811:SF1">
    <property type="entry name" value="MATURASE K"/>
    <property type="match status" value="1"/>
</dbReference>
<gene>
    <name evidence="5" type="ORF">I3842_07G239400</name>
</gene>
<feature type="domain" description="Maturase MatK N-terminal" evidence="4">
    <location>
        <begin position="16"/>
        <end position="81"/>
    </location>
</feature>
<dbReference type="OrthoDB" id="1886907at2759"/>
<sequence>MTGMGNTKGTKETRTTTTNSSANHDFLHTLIFREYIYALSHDHGLIRSILLENIVYDNKSSLLIVKCLITPIYQQNHLMSSTCLIARMYQQNHLMISTMTANPSDII</sequence>
<dbReference type="AlphaFoldDB" id="A0A922ESG1"/>
<evidence type="ECO:0000256" key="1">
    <source>
        <dbReference type="ARBA" id="ARBA00006621"/>
    </source>
</evidence>
<evidence type="ECO:0000256" key="3">
    <source>
        <dbReference type="SAM" id="MobiDB-lite"/>
    </source>
</evidence>
<dbReference type="Proteomes" id="UP000811246">
    <property type="component" value="Chromosome 7"/>
</dbReference>
<accession>A0A922ESG1</accession>
<evidence type="ECO:0000259" key="4">
    <source>
        <dbReference type="Pfam" id="PF01824"/>
    </source>
</evidence>
<name>A0A922ESG1_CARIL</name>
<dbReference type="EMBL" id="CM031831">
    <property type="protein sequence ID" value="KAG6706802.1"/>
    <property type="molecule type" value="Genomic_DNA"/>
</dbReference>
<proteinExistence type="inferred from homology"/>
<comment type="similarity">
    <text evidence="1">Belongs to the intron maturase 2 family. MatK subfamily.</text>
</comment>
<feature type="region of interest" description="Disordered" evidence="3">
    <location>
        <begin position="1"/>
        <end position="20"/>
    </location>
</feature>
<dbReference type="Pfam" id="PF01824">
    <property type="entry name" value="MatK_N"/>
    <property type="match status" value="1"/>
</dbReference>
<evidence type="ECO:0000313" key="6">
    <source>
        <dbReference type="Proteomes" id="UP000811246"/>
    </source>
</evidence>
<dbReference type="InterPro" id="IPR024942">
    <property type="entry name" value="Maturase_MatK_N"/>
</dbReference>
<dbReference type="GO" id="GO:0006397">
    <property type="term" value="P:mRNA processing"/>
    <property type="evidence" value="ECO:0007669"/>
    <property type="project" value="UniProtKB-KW"/>
</dbReference>
<dbReference type="InterPro" id="IPR002866">
    <property type="entry name" value="Maturase_MatK"/>
</dbReference>
<keyword evidence="2" id="KW-0507">mRNA processing</keyword>
<dbReference type="GO" id="GO:0009507">
    <property type="term" value="C:chloroplast"/>
    <property type="evidence" value="ECO:0007669"/>
    <property type="project" value="InterPro"/>
</dbReference>
<evidence type="ECO:0000313" key="5">
    <source>
        <dbReference type="EMBL" id="KAG6706802.1"/>
    </source>
</evidence>
<evidence type="ECO:0000256" key="2">
    <source>
        <dbReference type="ARBA" id="ARBA00022664"/>
    </source>
</evidence>